<keyword evidence="11 12" id="KW-0030">Aminoacyl-tRNA synthetase</keyword>
<dbReference type="FunFam" id="3.30.54.20:FF:000001">
    <property type="entry name" value="Alanine--tRNA ligase"/>
    <property type="match status" value="1"/>
</dbReference>
<feature type="binding site" evidence="12">
    <location>
        <position position="668"/>
    </location>
    <ligand>
        <name>Zn(2+)</name>
        <dbReference type="ChEBI" id="CHEBI:29105"/>
    </ligand>
</feature>
<dbReference type="FunFam" id="3.30.980.10:FF:000004">
    <property type="entry name" value="Alanine--tRNA ligase, cytoplasmic"/>
    <property type="match status" value="1"/>
</dbReference>
<dbReference type="HAMAP" id="MF_00036_B">
    <property type="entry name" value="Ala_tRNA_synth_B"/>
    <property type="match status" value="1"/>
</dbReference>
<comment type="domain">
    <text evidence="12">Consists of three domains; the N-terminal catalytic domain, the editing domain and the C-terminal C-Ala domain. The editing domain removes incorrectly charged amino acids, while the C-Ala domain, along with tRNA(Ala), serves as a bridge to cooperatively bring together the editing and aminoacylation centers thus stimulating deacylation of misacylated tRNAs.</text>
</comment>
<evidence type="ECO:0000313" key="16">
    <source>
        <dbReference type="Proteomes" id="UP000236655"/>
    </source>
</evidence>
<accession>A0A2I7N3A2</accession>
<keyword evidence="4 12" id="KW-0436">Ligase</keyword>
<comment type="catalytic activity">
    <reaction evidence="12">
        <text>tRNA(Ala) + L-alanine + ATP = L-alanyl-tRNA(Ala) + AMP + diphosphate</text>
        <dbReference type="Rhea" id="RHEA:12540"/>
        <dbReference type="Rhea" id="RHEA-COMP:9657"/>
        <dbReference type="Rhea" id="RHEA-COMP:9923"/>
        <dbReference type="ChEBI" id="CHEBI:30616"/>
        <dbReference type="ChEBI" id="CHEBI:33019"/>
        <dbReference type="ChEBI" id="CHEBI:57972"/>
        <dbReference type="ChEBI" id="CHEBI:78442"/>
        <dbReference type="ChEBI" id="CHEBI:78497"/>
        <dbReference type="ChEBI" id="CHEBI:456215"/>
        <dbReference type="EC" id="6.1.1.7"/>
    </reaction>
</comment>
<feature type="domain" description="Alanyl-transfer RNA synthetases family profile" evidence="14">
    <location>
        <begin position="1"/>
        <end position="707"/>
    </location>
</feature>
<dbReference type="CDD" id="cd00673">
    <property type="entry name" value="AlaRS_core"/>
    <property type="match status" value="1"/>
</dbReference>
<dbReference type="GO" id="GO:0008270">
    <property type="term" value="F:zinc ion binding"/>
    <property type="evidence" value="ECO:0007669"/>
    <property type="project" value="UniProtKB-UniRule"/>
</dbReference>
<keyword evidence="6 12" id="KW-0547">Nucleotide-binding</keyword>
<dbReference type="RefSeq" id="WP_102950234.1">
    <property type="nucleotide sequence ID" value="NZ_CP024847.1"/>
</dbReference>
<keyword evidence="9 12" id="KW-0694">RNA-binding</keyword>
<evidence type="ECO:0000313" key="15">
    <source>
        <dbReference type="EMBL" id="AUR50934.1"/>
    </source>
</evidence>
<comment type="subcellular location">
    <subcellularLocation>
        <location evidence="1 12">Cytoplasm</location>
    </subcellularLocation>
</comment>
<dbReference type="Pfam" id="PF07973">
    <property type="entry name" value="tRNA_SAD"/>
    <property type="match status" value="1"/>
</dbReference>
<dbReference type="Gene3D" id="3.30.980.10">
    <property type="entry name" value="Threonyl-trna Synthetase, Chain A, domain 2"/>
    <property type="match status" value="1"/>
</dbReference>
<protein>
    <recommendedName>
        <fullName evidence="12">Alanine--tRNA ligase</fullName>
        <ecNumber evidence="12">6.1.1.7</ecNumber>
    </recommendedName>
    <alternativeName>
        <fullName evidence="12">Alanyl-tRNA synthetase</fullName>
        <shortName evidence="12">AlaRS</shortName>
    </alternativeName>
</protein>
<dbReference type="PROSITE" id="PS50860">
    <property type="entry name" value="AA_TRNA_LIGASE_II_ALA"/>
    <property type="match status" value="1"/>
</dbReference>
<keyword evidence="16" id="KW-1185">Reference proteome</keyword>
<dbReference type="Proteomes" id="UP000236655">
    <property type="component" value="Chromosome"/>
</dbReference>
<dbReference type="PANTHER" id="PTHR11777">
    <property type="entry name" value="ALANYL-TRNA SYNTHETASE"/>
    <property type="match status" value="1"/>
</dbReference>
<dbReference type="SUPFAM" id="SSF55681">
    <property type="entry name" value="Class II aaRS and biotin synthetases"/>
    <property type="match status" value="1"/>
</dbReference>
<dbReference type="GO" id="GO:0005829">
    <property type="term" value="C:cytosol"/>
    <property type="evidence" value="ECO:0007669"/>
    <property type="project" value="TreeGrafter"/>
</dbReference>
<dbReference type="GO" id="GO:0004813">
    <property type="term" value="F:alanine-tRNA ligase activity"/>
    <property type="evidence" value="ECO:0007669"/>
    <property type="project" value="UniProtKB-UniRule"/>
</dbReference>
<evidence type="ECO:0000256" key="8">
    <source>
        <dbReference type="ARBA" id="ARBA00022840"/>
    </source>
</evidence>
<dbReference type="SUPFAM" id="SSF50447">
    <property type="entry name" value="Translation proteins"/>
    <property type="match status" value="1"/>
</dbReference>
<keyword evidence="3 12" id="KW-0820">tRNA-binding</keyword>
<dbReference type="Gene3D" id="3.30.930.10">
    <property type="entry name" value="Bira Bifunctional Protein, Domain 2"/>
    <property type="match status" value="1"/>
</dbReference>
<dbReference type="Pfam" id="PF02272">
    <property type="entry name" value="DHHA1"/>
    <property type="match status" value="1"/>
</dbReference>
<dbReference type="EC" id="6.1.1.7" evidence="12"/>
<evidence type="ECO:0000256" key="10">
    <source>
        <dbReference type="ARBA" id="ARBA00022917"/>
    </source>
</evidence>
<dbReference type="SMART" id="SM00863">
    <property type="entry name" value="tRNA_SAD"/>
    <property type="match status" value="1"/>
</dbReference>
<feature type="binding site" evidence="12">
    <location>
        <position position="664"/>
    </location>
    <ligand>
        <name>Zn(2+)</name>
        <dbReference type="ChEBI" id="CHEBI:29105"/>
    </ligand>
</feature>
<sequence>MQVNQIRNKFIDFFRSKGHEAVKSSSLIPHDDPTLLFTNAGMNQFKDTFLGLEKRDYTRAVTAQKCVRAGGKHNDLENVGYTARHHTFFEMLGNFSFGDYFKTDAIKYAWEFLTSPEWLNLPKDKLYVTVYHTDDEAFAIWNKEIGIDAKRIIRICDKPGGGSDNFWQMGETGPCGPCTEIFYDHGEGIWGGLPGTPEEDGDRYIEIWNNVFMQFNRDEQGNLHPLPKPSVDTGMGIERISAVLQHVHSNYEIDLFVNLINSASAITNCTDKNNASLKVLADHIRSVSFLIADGALPSNDGRGYVLRRIIRRAIRHGYKLGRREPFFYKLVATLVTEMGDAYPELILNQELIEKTIQQEEERFFQTIEHGMTLLHEQLQSNIKQLSGEIAFKLYDTYGFPLDLTQDVCREHEITVDIEGFEKHMAHQREMAKAAGKFKMSDALEYSGCETIFAGYAATSCEAKVTALYYDGLAVNELVAGQDGIIVLDNTVFYAESGGQVGDSGTIAINGGASCLFEVSDTQKIRAAVHGHSGKLSIGSVKVGDKVVATIDLHKRMATARNHSVTHLLHKALHEVVGAHATQKGSLVNSDYTRFDFANDKGLSQEQVEEIERIVNHVIMQNYQVQVAEMSYDDAIKNGAMALFGEKYGDKVRVVKMGDFSTELCGGTHISQTGDIGFFTITSEGGVANGVRRIEAITGEAALKRMQANMAILDKARDQLKAQSNDIVNNKIESLIADNKTLAKEIAELKAKLASSQADKLLDQATAIANNAKLLVLRMDNTESKTIVELIDKFKDKLGSGVVVIGAVNGERVNLAVGVTKDLTNQYKAGEIVGKLATIVGGKGGGRPDLAQAGGTDITKIDQVLAEAKAIVK</sequence>
<dbReference type="InterPro" id="IPR023033">
    <property type="entry name" value="Ala_tRNA_ligase_euk/bac"/>
</dbReference>
<dbReference type="Pfam" id="PF01411">
    <property type="entry name" value="tRNA-synt_2c"/>
    <property type="match status" value="1"/>
</dbReference>
<reference evidence="16" key="1">
    <citation type="submission" date="2017-11" db="EMBL/GenBank/DDBJ databases">
        <authorList>
            <person name="Chan K.G."/>
            <person name="Lee L.S."/>
        </authorList>
    </citation>
    <scope>NUCLEOTIDE SEQUENCE [LARGE SCALE GENOMIC DNA]</scope>
    <source>
        <strain evidence="16">DSM 100970</strain>
    </source>
</reference>
<dbReference type="Gene3D" id="6.10.250.550">
    <property type="match status" value="1"/>
</dbReference>
<dbReference type="InterPro" id="IPR018162">
    <property type="entry name" value="Ala-tRNA-ligase_IIc_anticod-bd"/>
</dbReference>
<dbReference type="KEGG" id="nba:CUN60_00985"/>
<evidence type="ECO:0000256" key="7">
    <source>
        <dbReference type="ARBA" id="ARBA00022833"/>
    </source>
</evidence>
<comment type="similarity">
    <text evidence="2 12">Belongs to the class-II aminoacyl-tRNA synthetase family.</text>
</comment>
<keyword evidence="8 12" id="KW-0067">ATP-binding</keyword>
<dbReference type="OrthoDB" id="9803884at2"/>
<dbReference type="GO" id="GO:0002161">
    <property type="term" value="F:aminoacyl-tRNA deacylase activity"/>
    <property type="evidence" value="ECO:0007669"/>
    <property type="project" value="TreeGrafter"/>
</dbReference>
<evidence type="ECO:0000256" key="9">
    <source>
        <dbReference type="ARBA" id="ARBA00022884"/>
    </source>
</evidence>
<evidence type="ECO:0000256" key="5">
    <source>
        <dbReference type="ARBA" id="ARBA00022723"/>
    </source>
</evidence>
<name>A0A2I7N3A2_9NEIS</name>
<dbReference type="EMBL" id="CP024847">
    <property type="protein sequence ID" value="AUR50934.1"/>
    <property type="molecule type" value="Genomic_DNA"/>
</dbReference>
<evidence type="ECO:0000256" key="1">
    <source>
        <dbReference type="ARBA" id="ARBA00004496"/>
    </source>
</evidence>
<dbReference type="SUPFAM" id="SSF55186">
    <property type="entry name" value="ThrRS/AlaRS common domain"/>
    <property type="match status" value="1"/>
</dbReference>
<dbReference type="InterPro" id="IPR018164">
    <property type="entry name" value="Ala-tRNA-synth_IIc_N"/>
</dbReference>
<dbReference type="InterPro" id="IPR003156">
    <property type="entry name" value="DHHA1_dom"/>
</dbReference>
<dbReference type="FunFam" id="2.40.30.130:FF:000001">
    <property type="entry name" value="Alanine--tRNA ligase"/>
    <property type="match status" value="1"/>
</dbReference>
<dbReference type="Gene3D" id="3.30.54.20">
    <property type="match status" value="1"/>
</dbReference>
<keyword evidence="5 12" id="KW-0479">Metal-binding</keyword>
<keyword evidence="13" id="KW-0175">Coiled coil</keyword>
<dbReference type="AlphaFoldDB" id="A0A2I7N3A2"/>
<feature type="binding site" evidence="12">
    <location>
        <position position="562"/>
    </location>
    <ligand>
        <name>Zn(2+)</name>
        <dbReference type="ChEBI" id="CHEBI:29105"/>
    </ligand>
</feature>
<dbReference type="GO" id="GO:0000049">
    <property type="term" value="F:tRNA binding"/>
    <property type="evidence" value="ECO:0007669"/>
    <property type="project" value="UniProtKB-KW"/>
</dbReference>
<dbReference type="FunFam" id="3.30.930.10:FF:000004">
    <property type="entry name" value="Alanine--tRNA ligase"/>
    <property type="match status" value="1"/>
</dbReference>
<keyword evidence="10 12" id="KW-0648">Protein biosynthesis</keyword>
<feature type="coiled-coil region" evidence="13">
    <location>
        <begin position="702"/>
        <end position="758"/>
    </location>
</feature>
<gene>
    <name evidence="12" type="primary">alaS</name>
    <name evidence="15" type="ORF">CUN60_00985</name>
</gene>
<dbReference type="InterPro" id="IPR018163">
    <property type="entry name" value="Thr/Ala-tRNA-synth_IIc_edit"/>
</dbReference>
<dbReference type="InterPro" id="IPR018165">
    <property type="entry name" value="Ala-tRNA-synth_IIc_core"/>
</dbReference>
<evidence type="ECO:0000256" key="13">
    <source>
        <dbReference type="SAM" id="Coils"/>
    </source>
</evidence>
<organism evidence="15 16">
    <name type="scientific">Aquella oligotrophica</name>
    <dbReference type="NCBI Taxonomy" id="2067065"/>
    <lineage>
        <taxon>Bacteria</taxon>
        <taxon>Pseudomonadati</taxon>
        <taxon>Pseudomonadota</taxon>
        <taxon>Betaproteobacteria</taxon>
        <taxon>Neisseriales</taxon>
        <taxon>Neisseriaceae</taxon>
        <taxon>Aquella</taxon>
    </lineage>
</organism>
<dbReference type="InterPro" id="IPR050058">
    <property type="entry name" value="Ala-tRNA_ligase"/>
</dbReference>
<dbReference type="NCBIfam" id="TIGR00344">
    <property type="entry name" value="alaS"/>
    <property type="match status" value="1"/>
</dbReference>
<evidence type="ECO:0000256" key="3">
    <source>
        <dbReference type="ARBA" id="ARBA00022555"/>
    </source>
</evidence>
<dbReference type="InterPro" id="IPR002318">
    <property type="entry name" value="Ala-tRNA-lgiase_IIc"/>
</dbReference>
<dbReference type="InterPro" id="IPR012947">
    <property type="entry name" value="tRNA_SAD"/>
</dbReference>
<evidence type="ECO:0000256" key="2">
    <source>
        <dbReference type="ARBA" id="ARBA00008226"/>
    </source>
</evidence>
<comment type="function">
    <text evidence="12">Catalyzes the attachment of alanine to tRNA(Ala) in a two-step reaction: alanine is first activated by ATP to form Ala-AMP and then transferred to the acceptor end of tRNA(Ala). Also edits incorrectly charged Ser-tRNA(Ala) and Gly-tRNA(Ala) via its editing domain.</text>
</comment>
<feature type="binding site" evidence="12">
    <location>
        <position position="566"/>
    </location>
    <ligand>
        <name>Zn(2+)</name>
        <dbReference type="ChEBI" id="CHEBI:29105"/>
    </ligand>
</feature>
<proteinExistence type="inferred from homology"/>
<dbReference type="PRINTS" id="PR00980">
    <property type="entry name" value="TRNASYNTHALA"/>
</dbReference>
<dbReference type="PANTHER" id="PTHR11777:SF9">
    <property type="entry name" value="ALANINE--TRNA LIGASE, CYTOPLASMIC"/>
    <property type="match status" value="1"/>
</dbReference>
<evidence type="ECO:0000256" key="11">
    <source>
        <dbReference type="ARBA" id="ARBA00023146"/>
    </source>
</evidence>
<evidence type="ECO:0000256" key="12">
    <source>
        <dbReference type="HAMAP-Rule" id="MF_00036"/>
    </source>
</evidence>
<dbReference type="FunFam" id="3.10.310.40:FF:000001">
    <property type="entry name" value="Alanine--tRNA ligase"/>
    <property type="match status" value="1"/>
</dbReference>
<dbReference type="Gene3D" id="2.40.30.130">
    <property type="match status" value="1"/>
</dbReference>
<evidence type="ECO:0000256" key="4">
    <source>
        <dbReference type="ARBA" id="ARBA00022598"/>
    </source>
</evidence>
<evidence type="ECO:0000256" key="6">
    <source>
        <dbReference type="ARBA" id="ARBA00022741"/>
    </source>
</evidence>
<dbReference type="Gene3D" id="3.10.310.40">
    <property type="match status" value="1"/>
</dbReference>
<keyword evidence="7 12" id="KW-0862">Zinc</keyword>
<keyword evidence="12" id="KW-0963">Cytoplasm</keyword>
<dbReference type="GO" id="GO:0005524">
    <property type="term" value="F:ATP binding"/>
    <property type="evidence" value="ECO:0007669"/>
    <property type="project" value="UniProtKB-UniRule"/>
</dbReference>
<evidence type="ECO:0000259" key="14">
    <source>
        <dbReference type="PROSITE" id="PS50860"/>
    </source>
</evidence>
<comment type="cofactor">
    <cofactor evidence="12">
        <name>Zn(2+)</name>
        <dbReference type="ChEBI" id="CHEBI:29105"/>
    </cofactor>
    <text evidence="12">Binds 1 zinc ion per subunit.</text>
</comment>
<dbReference type="InterPro" id="IPR009000">
    <property type="entry name" value="Transl_B-barrel_sf"/>
</dbReference>
<dbReference type="SUPFAM" id="SSF101353">
    <property type="entry name" value="Putative anticodon-binding domain of alanyl-tRNA synthetase (AlaRS)"/>
    <property type="match status" value="1"/>
</dbReference>
<dbReference type="GO" id="GO:0006419">
    <property type="term" value="P:alanyl-tRNA aminoacylation"/>
    <property type="evidence" value="ECO:0007669"/>
    <property type="project" value="UniProtKB-UniRule"/>
</dbReference>
<dbReference type="GO" id="GO:0045892">
    <property type="term" value="P:negative regulation of DNA-templated transcription"/>
    <property type="evidence" value="ECO:0007669"/>
    <property type="project" value="TreeGrafter"/>
</dbReference>
<dbReference type="InterPro" id="IPR045864">
    <property type="entry name" value="aa-tRNA-synth_II/BPL/LPL"/>
</dbReference>